<dbReference type="InterPro" id="IPR029044">
    <property type="entry name" value="Nucleotide-diphossugar_trans"/>
</dbReference>
<dbReference type="Proteomes" id="UP001324380">
    <property type="component" value="Chromosome"/>
</dbReference>
<gene>
    <name evidence="1" type="ORF">SNE25_20190</name>
</gene>
<dbReference type="RefSeq" id="WP_321560807.1">
    <property type="nucleotide sequence ID" value="NZ_CP139558.1"/>
</dbReference>
<keyword evidence="2" id="KW-1185">Reference proteome</keyword>
<name>A0ABZ0TGD2_9SPHI</name>
<evidence type="ECO:0000313" key="2">
    <source>
        <dbReference type="Proteomes" id="UP001324380"/>
    </source>
</evidence>
<organism evidence="1 2">
    <name type="scientific">Mucilaginibacter sabulilitoris</name>
    <dbReference type="NCBI Taxonomy" id="1173583"/>
    <lineage>
        <taxon>Bacteria</taxon>
        <taxon>Pseudomonadati</taxon>
        <taxon>Bacteroidota</taxon>
        <taxon>Sphingobacteriia</taxon>
        <taxon>Sphingobacteriales</taxon>
        <taxon>Sphingobacteriaceae</taxon>
        <taxon>Mucilaginibacter</taxon>
    </lineage>
</organism>
<dbReference type="SUPFAM" id="SSF53448">
    <property type="entry name" value="Nucleotide-diphospho-sugar transferases"/>
    <property type="match status" value="1"/>
</dbReference>
<proteinExistence type="predicted"/>
<dbReference type="EMBL" id="CP139558">
    <property type="protein sequence ID" value="WPU91641.1"/>
    <property type="molecule type" value="Genomic_DNA"/>
</dbReference>
<dbReference type="GO" id="GO:0016740">
    <property type="term" value="F:transferase activity"/>
    <property type="evidence" value="ECO:0007669"/>
    <property type="project" value="UniProtKB-KW"/>
</dbReference>
<accession>A0ABZ0TGD2</accession>
<sequence length="315" mass="37411">MFKTPILLLIFNRPDTTEKVFNEIRRLQPAALYIAADGPREGKTEDIERCKKCREIVMNNLDWDCEVNTLFNDTNLGCGAAPASAISWFFEHVERGIILEDDILPDPSFFNFCQEMLIRYENTPDVMHISGCYFLQDFLPADQEQSYYFTRHIHVWGWATWRRAWQYYDYDMAEWDRFNSDEALSDYYGPYYIFWKTLFANMLHKGNDIWDYQWMFAIYKKNGVAINPAANLVQNLGFGENATHTTDSESIYTRVRLQTISELAHTPMKSIDLKKDSLYYQHYLHFDLQAEHNKQKALWKFINRLRKLKARFQKG</sequence>
<protein>
    <submittedName>
        <fullName evidence="1">Nucleotide-diphospho-sugar transferase</fullName>
    </submittedName>
</protein>
<reference evidence="1 2" key="1">
    <citation type="submission" date="2023-11" db="EMBL/GenBank/DDBJ databases">
        <title>Analysis of the Genomes of Mucilaginibacter gossypii cycad 4 and M. sabulilitoris SNA2: microbes with the potential for plant growth promotion.</title>
        <authorList>
            <person name="Hirsch A.M."/>
            <person name="Humm E."/>
            <person name="Rubbi M."/>
            <person name="Del Vecchio G."/>
            <person name="Ha S.M."/>
            <person name="Pellegrini M."/>
            <person name="Gunsalus R.P."/>
        </authorList>
    </citation>
    <scope>NUCLEOTIDE SEQUENCE [LARGE SCALE GENOMIC DNA]</scope>
    <source>
        <strain evidence="1 2">SNA2</strain>
    </source>
</reference>
<keyword evidence="1" id="KW-0808">Transferase</keyword>
<evidence type="ECO:0000313" key="1">
    <source>
        <dbReference type="EMBL" id="WPU91641.1"/>
    </source>
</evidence>
<dbReference type="Gene3D" id="3.90.550.10">
    <property type="entry name" value="Spore Coat Polysaccharide Biosynthesis Protein SpsA, Chain A"/>
    <property type="match status" value="1"/>
</dbReference>